<proteinExistence type="predicted"/>
<protein>
    <submittedName>
        <fullName evidence="3">Uncharacterized protein</fullName>
    </submittedName>
</protein>
<evidence type="ECO:0000313" key="4">
    <source>
        <dbReference type="Proteomes" id="UP000004358"/>
    </source>
</evidence>
<comment type="caution">
    <text evidence="3">The sequence shown here is derived from an EMBL/GenBank/DDBJ whole genome shotgun (WGS) entry which is preliminary data.</text>
</comment>
<reference evidence="3 4" key="1">
    <citation type="submission" date="2006-02" db="EMBL/GenBank/DDBJ databases">
        <authorList>
            <person name="Amann R."/>
            <person name="Ferriera S."/>
            <person name="Johnson J."/>
            <person name="Kravitz S."/>
            <person name="Halpern A."/>
            <person name="Remington K."/>
            <person name="Beeson K."/>
            <person name="Tran B."/>
            <person name="Rogers Y.-H."/>
            <person name="Friedman R."/>
            <person name="Venter J.C."/>
        </authorList>
    </citation>
    <scope>NUCLEOTIDE SEQUENCE [LARGE SCALE GENOMIC DNA]</scope>
    <source>
        <strain evidence="3 4">DSM 3645</strain>
    </source>
</reference>
<feature type="region of interest" description="Disordered" evidence="2">
    <location>
        <begin position="37"/>
        <end position="91"/>
    </location>
</feature>
<feature type="coiled-coil region" evidence="1">
    <location>
        <begin position="260"/>
        <end position="294"/>
    </location>
</feature>
<evidence type="ECO:0000256" key="2">
    <source>
        <dbReference type="SAM" id="MobiDB-lite"/>
    </source>
</evidence>
<dbReference type="eggNOG" id="ENOG50336JU">
    <property type="taxonomic scope" value="Bacteria"/>
</dbReference>
<gene>
    <name evidence="3" type="ORF">DSM3645_21372</name>
</gene>
<accession>A3ZR68</accession>
<evidence type="ECO:0000256" key="1">
    <source>
        <dbReference type="SAM" id="Coils"/>
    </source>
</evidence>
<dbReference type="AlphaFoldDB" id="A3ZR68"/>
<dbReference type="STRING" id="314230.DSM3645_21372"/>
<dbReference type="RefSeq" id="WP_002652174.1">
    <property type="nucleotide sequence ID" value="NZ_CH672376.1"/>
</dbReference>
<dbReference type="HOGENOM" id="CLU_453213_0_0_0"/>
<feature type="compositionally biased region" description="Basic and acidic residues" evidence="2">
    <location>
        <begin position="42"/>
        <end position="91"/>
    </location>
</feature>
<sequence>MKCPKSLVLMLCCLMITALILPQPLLARWGGGGFKPNLKPNLKLDPKPNLKLDPKPNLKLDPKPNPKLDPKPNLKLDPKPNLKLDPKPNLKLDPKLNLKLDPKLNLKLDPKLNLKLNLKLDPKPNLKLEEVLPNGHHLSESIIDSGPNVDISDFQFKHSKKMQAELSALIADQIPPVGKSVPFQTPGQSISPINGSWKDIAPQELLNAIDEGSLKIDASELNPENWDLSRLDPSIPLSSVDPTIIALAIDPSGTLVLALEHQRRREAKEAQAALQKYEREIDDAIVALETQEKELLAEVMSVLDGARQSDVSSESPLFDFWRNVNQFDKDLQSAIHEIERSVNKAAEEYERNLRTQFTAERERQIADFLVQEDEAISQLNTHFRGLNRENWKKALAELEQIFQTQSQLIHDSQHSEHEKRESFSYLESKVKTRRAQLNAKFQRQEESPSPTWQEARQQVASQSAEYRDKFDTLLENEFVAKLAKYHAKLVAEESRLTTDTTQAFHLELSEYANESARGLKLAIADTMAELTKCKAQINDQQSELKNANDWRNRIQPKLPKLLFASPVFNYPSTREVGELQDAIQRFNLGKIAIEQPIFFRSF</sequence>
<evidence type="ECO:0000313" key="3">
    <source>
        <dbReference type="EMBL" id="EAQ81164.1"/>
    </source>
</evidence>
<keyword evidence="1" id="KW-0175">Coiled coil</keyword>
<name>A3ZR68_9BACT</name>
<organism evidence="3 4">
    <name type="scientific">Blastopirellula marina DSM 3645</name>
    <dbReference type="NCBI Taxonomy" id="314230"/>
    <lineage>
        <taxon>Bacteria</taxon>
        <taxon>Pseudomonadati</taxon>
        <taxon>Planctomycetota</taxon>
        <taxon>Planctomycetia</taxon>
        <taxon>Pirellulales</taxon>
        <taxon>Pirellulaceae</taxon>
        <taxon>Blastopirellula</taxon>
    </lineage>
</organism>
<dbReference type="EMBL" id="AANZ01000006">
    <property type="protein sequence ID" value="EAQ81164.1"/>
    <property type="molecule type" value="Genomic_DNA"/>
</dbReference>
<dbReference type="Proteomes" id="UP000004358">
    <property type="component" value="Unassembled WGS sequence"/>
</dbReference>